<gene>
    <name evidence="2" type="ORF">DDQ50_11145</name>
</gene>
<feature type="domain" description="Dienelactone hydrolase" evidence="1">
    <location>
        <begin position="5"/>
        <end position="191"/>
    </location>
</feature>
<dbReference type="OrthoDB" id="2834584at2"/>
<dbReference type="Pfam" id="PF01738">
    <property type="entry name" value="DLH"/>
    <property type="match status" value="1"/>
</dbReference>
<evidence type="ECO:0000313" key="2">
    <source>
        <dbReference type="EMBL" id="PVZ94891.1"/>
    </source>
</evidence>
<dbReference type="AlphaFoldDB" id="A0A2V1HRD4"/>
<dbReference type="Proteomes" id="UP000244893">
    <property type="component" value="Unassembled WGS sequence"/>
</dbReference>
<protein>
    <submittedName>
        <fullName evidence="2">Dienelactone hydrolase</fullName>
    </submittedName>
</protein>
<keyword evidence="3" id="KW-1185">Reference proteome</keyword>
<dbReference type="InterPro" id="IPR051049">
    <property type="entry name" value="Dienelactone_hydrolase-like"/>
</dbReference>
<dbReference type="GO" id="GO:0016787">
    <property type="term" value="F:hydrolase activity"/>
    <property type="evidence" value="ECO:0007669"/>
    <property type="project" value="UniProtKB-KW"/>
</dbReference>
<comment type="caution">
    <text evidence="2">The sequence shown here is derived from an EMBL/GenBank/DDBJ whole genome shotgun (WGS) entry which is preliminary data.</text>
</comment>
<dbReference type="EMBL" id="QEOP01000002">
    <property type="protein sequence ID" value="PVZ94891.1"/>
    <property type="molecule type" value="Genomic_DNA"/>
</dbReference>
<dbReference type="InterPro" id="IPR002925">
    <property type="entry name" value="Dienelactn_hydro"/>
</dbReference>
<dbReference type="SUPFAM" id="SSF53474">
    <property type="entry name" value="alpha/beta-Hydrolases"/>
    <property type="match status" value="1"/>
</dbReference>
<evidence type="ECO:0000313" key="3">
    <source>
        <dbReference type="Proteomes" id="UP000244893"/>
    </source>
</evidence>
<dbReference type="Gene3D" id="3.40.50.1820">
    <property type="entry name" value="alpha/beta hydrolase"/>
    <property type="match status" value="1"/>
</dbReference>
<proteinExistence type="predicted"/>
<organism evidence="2 3">
    <name type="scientific">Amnibacterium flavum</name>
    <dbReference type="NCBI Taxonomy" id="2173173"/>
    <lineage>
        <taxon>Bacteria</taxon>
        <taxon>Bacillati</taxon>
        <taxon>Actinomycetota</taxon>
        <taxon>Actinomycetes</taxon>
        <taxon>Micrococcales</taxon>
        <taxon>Microbacteriaceae</taxon>
        <taxon>Amnibacterium</taxon>
    </lineage>
</organism>
<dbReference type="PANTHER" id="PTHR46623:SF6">
    <property type="entry name" value="ALPHA_BETA-HYDROLASES SUPERFAMILY PROTEIN"/>
    <property type="match status" value="1"/>
</dbReference>
<reference evidence="2 3" key="1">
    <citation type="submission" date="2018-05" db="EMBL/GenBank/DDBJ databases">
        <title>Amnibacterium sp. M8JJ-5, whole genome shotgun sequence.</title>
        <authorList>
            <person name="Tuo L."/>
        </authorList>
    </citation>
    <scope>NUCLEOTIDE SEQUENCE [LARGE SCALE GENOMIC DNA]</scope>
    <source>
        <strain evidence="2 3">M8JJ-5</strain>
    </source>
</reference>
<keyword evidence="2" id="KW-0378">Hydrolase</keyword>
<name>A0A2V1HRD4_9MICO</name>
<accession>A0A2V1HRD4</accession>
<evidence type="ECO:0000259" key="1">
    <source>
        <dbReference type="Pfam" id="PF01738"/>
    </source>
</evidence>
<sequence>MTVSSVAIFHSVLGVRQGVTDLASLFESNGHRVVVVDQYEGRIFDDYETASGYVDEVGFPALMRVALDAVADLDDGFFVAGFSNGAGMAQHVALNRRTAGALLLSGAMPIQYLGAETWPQATPVQIHFTLGDPFHDDDGPEQFAQQVLASRASLEFYEYPGSGHLFTDPSLPGEYDARGAALVAARSLRFVDDSD</sequence>
<dbReference type="InterPro" id="IPR029058">
    <property type="entry name" value="AB_hydrolase_fold"/>
</dbReference>
<dbReference type="PANTHER" id="PTHR46623">
    <property type="entry name" value="CARBOXYMETHYLENEBUTENOLIDASE-RELATED"/>
    <property type="match status" value="1"/>
</dbReference>